<evidence type="ECO:0000313" key="3">
    <source>
        <dbReference type="Proteomes" id="UP000294813"/>
    </source>
</evidence>
<name>A0A4R2RP25_9FIRM</name>
<reference evidence="2 3" key="1">
    <citation type="submission" date="2019-03" db="EMBL/GenBank/DDBJ databases">
        <title>Genomic Encyclopedia of Type Strains, Phase IV (KMG-IV): sequencing the most valuable type-strain genomes for metagenomic binning, comparative biology and taxonomic classification.</title>
        <authorList>
            <person name="Goeker M."/>
        </authorList>
    </citation>
    <scope>NUCLEOTIDE SEQUENCE [LARGE SCALE GENOMIC DNA]</scope>
    <source>
        <strain evidence="2 3">DSM 11170</strain>
    </source>
</reference>
<evidence type="ECO:0000313" key="2">
    <source>
        <dbReference type="EMBL" id="TCP64788.1"/>
    </source>
</evidence>
<organism evidence="2 3">
    <name type="scientific">Heliophilum fasciatum</name>
    <dbReference type="NCBI Taxonomy" id="35700"/>
    <lineage>
        <taxon>Bacteria</taxon>
        <taxon>Bacillati</taxon>
        <taxon>Bacillota</taxon>
        <taxon>Clostridia</taxon>
        <taxon>Eubacteriales</taxon>
        <taxon>Heliobacteriaceae</taxon>
        <taxon>Heliophilum</taxon>
    </lineage>
</organism>
<dbReference type="AlphaFoldDB" id="A0A4R2RP25"/>
<sequence length="90" mass="10336">MSDPEIRDIMVDLAELKSDTKNLIQYVRESFSRGSKRMDALEARIKEHEDEHKKEADERKKTAWQLKAALLGWMLSPALTIAVQKILGVI</sequence>
<keyword evidence="1" id="KW-0175">Coiled coil</keyword>
<keyword evidence="3" id="KW-1185">Reference proteome</keyword>
<comment type="caution">
    <text evidence="2">The sequence shown here is derived from an EMBL/GenBank/DDBJ whole genome shotgun (WGS) entry which is preliminary data.</text>
</comment>
<evidence type="ECO:0000256" key="1">
    <source>
        <dbReference type="SAM" id="Coils"/>
    </source>
</evidence>
<feature type="coiled-coil region" evidence="1">
    <location>
        <begin position="31"/>
        <end position="58"/>
    </location>
</feature>
<dbReference type="Proteomes" id="UP000294813">
    <property type="component" value="Unassembled WGS sequence"/>
</dbReference>
<proteinExistence type="predicted"/>
<dbReference type="RefSeq" id="WP_131918925.1">
    <property type="nucleotide sequence ID" value="NZ_JAOQNU010000008.1"/>
</dbReference>
<protein>
    <submittedName>
        <fullName evidence="2">Uncharacterized protein</fullName>
    </submittedName>
</protein>
<dbReference type="EMBL" id="SLXT01000008">
    <property type="protein sequence ID" value="TCP64788.1"/>
    <property type="molecule type" value="Genomic_DNA"/>
</dbReference>
<accession>A0A4R2RP25</accession>
<gene>
    <name evidence="2" type="ORF">EDD73_108141</name>
</gene>